<evidence type="ECO:0000313" key="2">
    <source>
        <dbReference type="EMBL" id="KAG0573760.1"/>
    </source>
</evidence>
<name>A0A8T0HRZ0_CERPU</name>
<evidence type="ECO:0000256" key="1">
    <source>
        <dbReference type="SAM" id="MobiDB-lite"/>
    </source>
</evidence>
<dbReference type="AlphaFoldDB" id="A0A8T0HRZ0"/>
<reference evidence="2" key="1">
    <citation type="submission" date="2020-06" db="EMBL/GenBank/DDBJ databases">
        <title>WGS assembly of Ceratodon purpureus strain R40.</title>
        <authorList>
            <person name="Carey S.B."/>
            <person name="Jenkins J."/>
            <person name="Shu S."/>
            <person name="Lovell J.T."/>
            <person name="Sreedasyam A."/>
            <person name="Maumus F."/>
            <person name="Tiley G.P."/>
            <person name="Fernandez-Pozo N."/>
            <person name="Barry K."/>
            <person name="Chen C."/>
            <person name="Wang M."/>
            <person name="Lipzen A."/>
            <person name="Daum C."/>
            <person name="Saski C.A."/>
            <person name="Payton A.C."/>
            <person name="Mcbreen J.C."/>
            <person name="Conrad R.E."/>
            <person name="Kollar L.M."/>
            <person name="Olsson S."/>
            <person name="Huttunen S."/>
            <person name="Landis J.B."/>
            <person name="Wickett N.J."/>
            <person name="Johnson M.G."/>
            <person name="Rensing S.A."/>
            <person name="Grimwood J."/>
            <person name="Schmutz J."/>
            <person name="Mcdaniel S.F."/>
        </authorList>
    </citation>
    <scope>NUCLEOTIDE SEQUENCE</scope>
    <source>
        <strain evidence="2">R40</strain>
    </source>
</reference>
<dbReference type="Proteomes" id="UP000822688">
    <property type="component" value="Chromosome V"/>
</dbReference>
<accession>A0A8T0HRZ0</accession>
<organism evidence="2 3">
    <name type="scientific">Ceratodon purpureus</name>
    <name type="common">Fire moss</name>
    <name type="synonym">Dicranum purpureum</name>
    <dbReference type="NCBI Taxonomy" id="3225"/>
    <lineage>
        <taxon>Eukaryota</taxon>
        <taxon>Viridiplantae</taxon>
        <taxon>Streptophyta</taxon>
        <taxon>Embryophyta</taxon>
        <taxon>Bryophyta</taxon>
        <taxon>Bryophytina</taxon>
        <taxon>Bryopsida</taxon>
        <taxon>Dicranidae</taxon>
        <taxon>Pseudoditrichales</taxon>
        <taxon>Ditrichaceae</taxon>
        <taxon>Ceratodon</taxon>
    </lineage>
</organism>
<comment type="caution">
    <text evidence="2">The sequence shown here is derived from an EMBL/GenBank/DDBJ whole genome shotgun (WGS) entry which is preliminary data.</text>
</comment>
<protein>
    <submittedName>
        <fullName evidence="2">Uncharacterized protein</fullName>
    </submittedName>
</protein>
<feature type="region of interest" description="Disordered" evidence="1">
    <location>
        <begin position="1"/>
        <end position="113"/>
    </location>
</feature>
<evidence type="ECO:0000313" key="3">
    <source>
        <dbReference type="Proteomes" id="UP000822688"/>
    </source>
</evidence>
<feature type="compositionally biased region" description="Polar residues" evidence="1">
    <location>
        <begin position="38"/>
        <end position="51"/>
    </location>
</feature>
<proteinExistence type="predicted"/>
<keyword evidence="3" id="KW-1185">Reference proteome</keyword>
<gene>
    <name evidence="2" type="ORF">KC19_VG207400</name>
</gene>
<dbReference type="EMBL" id="CM026426">
    <property type="protein sequence ID" value="KAG0573760.1"/>
    <property type="molecule type" value="Genomic_DNA"/>
</dbReference>
<feature type="compositionally biased region" description="Polar residues" evidence="1">
    <location>
        <begin position="19"/>
        <end position="30"/>
    </location>
</feature>
<sequence length="113" mass="12981">MELGAAVPREEMDALKSKCGNTSTQGITSQERAEKQLQHQAAYNSSSQQTLCRPCARRKQHHQTNRDRQVNMKQRRNGHHNRGFEVHLNRRPPHMQANALRSHPNRPPTRLGS</sequence>